<gene>
    <name evidence="2" type="ORF">GBAR_LOCUS31747</name>
</gene>
<comment type="caution">
    <text evidence="2">The sequence shown here is derived from an EMBL/GenBank/DDBJ whole genome shotgun (WGS) entry which is preliminary data.</text>
</comment>
<feature type="region of interest" description="Disordered" evidence="1">
    <location>
        <begin position="1"/>
        <end position="28"/>
    </location>
</feature>
<evidence type="ECO:0000313" key="3">
    <source>
        <dbReference type="Proteomes" id="UP001174909"/>
    </source>
</evidence>
<protein>
    <submittedName>
        <fullName evidence="2">Uncharacterized protein</fullName>
    </submittedName>
</protein>
<sequence length="122" mass="13895">MSVEETHTTVLQEWRQQQRDKGVPVRDCGPVCQGKPSSDGVCETETWKTPEDCCRVLYVMFFFTLPLTSFLPPSLLPNTSEWEQSRGVSKEHECGGSCWPHQSPENQLRNKDSQTGQAMAYR</sequence>
<organism evidence="2 3">
    <name type="scientific">Geodia barretti</name>
    <name type="common">Barrett's horny sponge</name>
    <dbReference type="NCBI Taxonomy" id="519541"/>
    <lineage>
        <taxon>Eukaryota</taxon>
        <taxon>Metazoa</taxon>
        <taxon>Porifera</taxon>
        <taxon>Demospongiae</taxon>
        <taxon>Heteroscleromorpha</taxon>
        <taxon>Tetractinellida</taxon>
        <taxon>Astrophorina</taxon>
        <taxon>Geodiidae</taxon>
        <taxon>Geodia</taxon>
    </lineage>
</organism>
<feature type="compositionally biased region" description="Polar residues" evidence="1">
    <location>
        <begin position="103"/>
        <end position="122"/>
    </location>
</feature>
<reference evidence="2" key="1">
    <citation type="submission" date="2023-03" db="EMBL/GenBank/DDBJ databases">
        <authorList>
            <person name="Steffen K."/>
            <person name="Cardenas P."/>
        </authorList>
    </citation>
    <scope>NUCLEOTIDE SEQUENCE</scope>
</reference>
<dbReference type="EMBL" id="CASHTH010004509">
    <property type="protein sequence ID" value="CAI8058384.1"/>
    <property type="molecule type" value="Genomic_DNA"/>
</dbReference>
<name>A0AA35U2V3_GEOBA</name>
<dbReference type="Proteomes" id="UP001174909">
    <property type="component" value="Unassembled WGS sequence"/>
</dbReference>
<evidence type="ECO:0000313" key="2">
    <source>
        <dbReference type="EMBL" id="CAI8058384.1"/>
    </source>
</evidence>
<evidence type="ECO:0000256" key="1">
    <source>
        <dbReference type="SAM" id="MobiDB-lite"/>
    </source>
</evidence>
<accession>A0AA35U2V3</accession>
<dbReference type="AlphaFoldDB" id="A0AA35U2V3"/>
<keyword evidence="3" id="KW-1185">Reference proteome</keyword>
<feature type="region of interest" description="Disordered" evidence="1">
    <location>
        <begin position="86"/>
        <end position="122"/>
    </location>
</feature>
<proteinExistence type="predicted"/>